<evidence type="ECO:0000256" key="1">
    <source>
        <dbReference type="SAM" id="MobiDB-lite"/>
    </source>
</evidence>
<dbReference type="InParanoid" id="A0A1C5A950"/>
<dbReference type="EMBL" id="LT607413">
    <property type="protein sequence ID" value="SCF41534.1"/>
    <property type="molecule type" value="Genomic_DNA"/>
</dbReference>
<name>A0A1C5A950_MICEC</name>
<evidence type="ECO:0000313" key="3">
    <source>
        <dbReference type="EMBL" id="SCF41534.1"/>
    </source>
</evidence>
<feature type="transmembrane region" description="Helical" evidence="2">
    <location>
        <begin position="51"/>
        <end position="80"/>
    </location>
</feature>
<reference evidence="4" key="1">
    <citation type="submission" date="2016-06" db="EMBL/GenBank/DDBJ databases">
        <authorList>
            <person name="Varghese N."/>
            <person name="Submissions Spin"/>
        </authorList>
    </citation>
    <scope>NUCLEOTIDE SEQUENCE [LARGE SCALE GENOMIC DNA]</scope>
    <source>
        <strain evidence="4">DSM 43816</strain>
    </source>
</reference>
<dbReference type="AlphaFoldDB" id="A0A1C5A950"/>
<proteinExistence type="predicted"/>
<gene>
    <name evidence="3" type="ORF">GA0070618_6522</name>
</gene>
<feature type="transmembrane region" description="Helical" evidence="2">
    <location>
        <begin position="86"/>
        <end position="107"/>
    </location>
</feature>
<dbReference type="RefSeq" id="WP_088985034.1">
    <property type="nucleotide sequence ID" value="NZ_JBFAII010000002.1"/>
</dbReference>
<sequence length="144" mass="14742">MADVANPSTSRARNEPSTAELVQRATEQVSRLVRDELALARAELTEKGKHAGIGVGLFGGGGVLAMYGLGALLTAVVLLLAQVLPAWVAALIVAVVLFALAGILALVGKKQVSQAVPPVPAAAVRSVRADVDTVTAAVRDRGRS</sequence>
<dbReference type="InterPro" id="IPR009937">
    <property type="entry name" value="Phage_holin_3_6"/>
</dbReference>
<dbReference type="OrthoDB" id="4870234at2"/>
<dbReference type="Pfam" id="PF07332">
    <property type="entry name" value="Phage_holin_3_6"/>
    <property type="match status" value="1"/>
</dbReference>
<dbReference type="Proteomes" id="UP000198253">
    <property type="component" value="Chromosome I"/>
</dbReference>
<accession>A0A1C5A950</accession>
<evidence type="ECO:0000313" key="4">
    <source>
        <dbReference type="Proteomes" id="UP000198253"/>
    </source>
</evidence>
<organism evidence="3 4">
    <name type="scientific">Micromonospora echinospora</name>
    <name type="common">Micromonospora purpurea</name>
    <dbReference type="NCBI Taxonomy" id="1877"/>
    <lineage>
        <taxon>Bacteria</taxon>
        <taxon>Bacillati</taxon>
        <taxon>Actinomycetota</taxon>
        <taxon>Actinomycetes</taxon>
        <taxon>Micromonosporales</taxon>
        <taxon>Micromonosporaceae</taxon>
        <taxon>Micromonospora</taxon>
    </lineage>
</organism>
<feature type="compositionally biased region" description="Polar residues" evidence="1">
    <location>
        <begin position="1"/>
        <end position="17"/>
    </location>
</feature>
<keyword evidence="2" id="KW-0472">Membrane</keyword>
<protein>
    <submittedName>
        <fullName evidence="3">Putative Holin-X, holin superfamily III</fullName>
    </submittedName>
</protein>
<keyword evidence="2" id="KW-1133">Transmembrane helix</keyword>
<evidence type="ECO:0000256" key="2">
    <source>
        <dbReference type="SAM" id="Phobius"/>
    </source>
</evidence>
<keyword evidence="4" id="KW-1185">Reference proteome</keyword>
<keyword evidence="2" id="KW-0812">Transmembrane</keyword>
<feature type="region of interest" description="Disordered" evidence="1">
    <location>
        <begin position="1"/>
        <end position="20"/>
    </location>
</feature>